<sequence length="317" mass="36132">MAVTQTDRDIKFSVRIPGQRQIDKLWCELYYDPASDHAIGRWWWGVVEGDRGYIIEMIETGQLWPINPKPTPLFPHDKIDELWCELYYDPASPGSHENCEWLALHAEVSEGEEGEHNDFLLEDKSDELWCELCTTTWPATTQWPQKSSHQNVAHDHLIWDHQAGPPLVQFGQGVIRRWLMDGYRDRAGPGSGVMDSGFGDTAHEMASRLRAFNCCKREDKVGRDGTVGGWNRVDSCTREAEDGYRCSRYRLRLLPVDPVLGLVLSSLEFDYVDVVASAFIVLVAIHQLTGQQESSYTSTGDGDLDSWQEWEMTPARL</sequence>
<gene>
    <name evidence="1" type="ORF">QBC38DRAFT_459715</name>
</gene>
<reference evidence="1" key="2">
    <citation type="submission" date="2023-05" db="EMBL/GenBank/DDBJ databases">
        <authorList>
            <consortium name="Lawrence Berkeley National Laboratory"/>
            <person name="Steindorff A."/>
            <person name="Hensen N."/>
            <person name="Bonometti L."/>
            <person name="Westerberg I."/>
            <person name="Brannstrom I.O."/>
            <person name="Guillou S."/>
            <person name="Cros-Aarteil S."/>
            <person name="Calhoun S."/>
            <person name="Haridas S."/>
            <person name="Kuo A."/>
            <person name="Mondo S."/>
            <person name="Pangilinan J."/>
            <person name="Riley R."/>
            <person name="Labutti K."/>
            <person name="Andreopoulos B."/>
            <person name="Lipzen A."/>
            <person name="Chen C."/>
            <person name="Yanf M."/>
            <person name="Daum C."/>
            <person name="Ng V."/>
            <person name="Clum A."/>
            <person name="Ohm R."/>
            <person name="Martin F."/>
            <person name="Silar P."/>
            <person name="Natvig D."/>
            <person name="Lalanne C."/>
            <person name="Gautier V."/>
            <person name="Ament-Velasquez S.L."/>
            <person name="Kruys A."/>
            <person name="Hutchinson M.I."/>
            <person name="Powell A.J."/>
            <person name="Barry K."/>
            <person name="Miller A.N."/>
            <person name="Grigoriev I.V."/>
            <person name="Debuchy R."/>
            <person name="Gladieux P."/>
            <person name="Thoren M.H."/>
            <person name="Johannesson H."/>
        </authorList>
    </citation>
    <scope>NUCLEOTIDE SEQUENCE</scope>
    <source>
        <strain evidence="1">CBS 990.96</strain>
    </source>
</reference>
<comment type="caution">
    <text evidence="1">The sequence shown here is derived from an EMBL/GenBank/DDBJ whole genome shotgun (WGS) entry which is preliminary data.</text>
</comment>
<evidence type="ECO:0000313" key="1">
    <source>
        <dbReference type="EMBL" id="KAK4223099.1"/>
    </source>
</evidence>
<protein>
    <submittedName>
        <fullName evidence="1">Uncharacterized protein</fullName>
    </submittedName>
</protein>
<dbReference type="AlphaFoldDB" id="A0AAN7GWB8"/>
<accession>A0AAN7GWB8</accession>
<dbReference type="Proteomes" id="UP001301958">
    <property type="component" value="Unassembled WGS sequence"/>
</dbReference>
<name>A0AAN7GWB8_9PEZI</name>
<organism evidence="1 2">
    <name type="scientific">Podospora fimiseda</name>
    <dbReference type="NCBI Taxonomy" id="252190"/>
    <lineage>
        <taxon>Eukaryota</taxon>
        <taxon>Fungi</taxon>
        <taxon>Dikarya</taxon>
        <taxon>Ascomycota</taxon>
        <taxon>Pezizomycotina</taxon>
        <taxon>Sordariomycetes</taxon>
        <taxon>Sordariomycetidae</taxon>
        <taxon>Sordariales</taxon>
        <taxon>Podosporaceae</taxon>
        <taxon>Podospora</taxon>
    </lineage>
</organism>
<keyword evidence="2" id="KW-1185">Reference proteome</keyword>
<dbReference type="EMBL" id="MU865440">
    <property type="protein sequence ID" value="KAK4223099.1"/>
    <property type="molecule type" value="Genomic_DNA"/>
</dbReference>
<evidence type="ECO:0000313" key="2">
    <source>
        <dbReference type="Proteomes" id="UP001301958"/>
    </source>
</evidence>
<reference evidence="1" key="1">
    <citation type="journal article" date="2023" name="Mol. Phylogenet. Evol.">
        <title>Genome-scale phylogeny and comparative genomics of the fungal order Sordariales.</title>
        <authorList>
            <person name="Hensen N."/>
            <person name="Bonometti L."/>
            <person name="Westerberg I."/>
            <person name="Brannstrom I.O."/>
            <person name="Guillou S."/>
            <person name="Cros-Aarteil S."/>
            <person name="Calhoun S."/>
            <person name="Haridas S."/>
            <person name="Kuo A."/>
            <person name="Mondo S."/>
            <person name="Pangilinan J."/>
            <person name="Riley R."/>
            <person name="LaButti K."/>
            <person name="Andreopoulos B."/>
            <person name="Lipzen A."/>
            <person name="Chen C."/>
            <person name="Yan M."/>
            <person name="Daum C."/>
            <person name="Ng V."/>
            <person name="Clum A."/>
            <person name="Steindorff A."/>
            <person name="Ohm R.A."/>
            <person name="Martin F."/>
            <person name="Silar P."/>
            <person name="Natvig D.O."/>
            <person name="Lalanne C."/>
            <person name="Gautier V."/>
            <person name="Ament-Velasquez S.L."/>
            <person name="Kruys A."/>
            <person name="Hutchinson M.I."/>
            <person name="Powell A.J."/>
            <person name="Barry K."/>
            <person name="Miller A.N."/>
            <person name="Grigoriev I.V."/>
            <person name="Debuchy R."/>
            <person name="Gladieux P."/>
            <person name="Hiltunen Thoren M."/>
            <person name="Johannesson H."/>
        </authorList>
    </citation>
    <scope>NUCLEOTIDE SEQUENCE</scope>
    <source>
        <strain evidence="1">CBS 990.96</strain>
    </source>
</reference>
<proteinExistence type="predicted"/>